<comment type="caution">
    <text evidence="2">The sequence shown here is derived from an EMBL/GenBank/DDBJ whole genome shotgun (WGS) entry which is preliminary data.</text>
</comment>
<proteinExistence type="predicted"/>
<evidence type="ECO:0000256" key="1">
    <source>
        <dbReference type="SAM" id="Phobius"/>
    </source>
</evidence>
<dbReference type="RefSeq" id="WP_125315628.1">
    <property type="nucleotide sequence ID" value="NZ_RSEC01000062.1"/>
</dbReference>
<organism evidence="2 3">
    <name type="scientific">Amycolatopsis eburnea</name>
    <dbReference type="NCBI Taxonomy" id="2267691"/>
    <lineage>
        <taxon>Bacteria</taxon>
        <taxon>Bacillati</taxon>
        <taxon>Actinomycetota</taxon>
        <taxon>Actinomycetes</taxon>
        <taxon>Pseudonocardiales</taxon>
        <taxon>Pseudonocardiaceae</taxon>
        <taxon>Amycolatopsis</taxon>
    </lineage>
</organism>
<reference evidence="2 3" key="1">
    <citation type="submission" date="2018-12" db="EMBL/GenBank/DDBJ databases">
        <title>Amycolatopsis eburnea sp. nov. actinomycete associate with arbuscular mycorrhiza fungal spore.</title>
        <authorList>
            <person name="Lumyong S."/>
            <person name="Chaiya L."/>
        </authorList>
    </citation>
    <scope>NUCLEOTIDE SEQUENCE [LARGE SCALE GENOMIC DNA]</scope>
    <source>
        <strain evidence="2 3">GLM-1</strain>
    </source>
</reference>
<gene>
    <name evidence="2" type="ORF">EIY87_42290</name>
</gene>
<name>A0A3R9DWR5_9PSEU</name>
<protein>
    <recommendedName>
        <fullName evidence="4">CU044_5270 family protein</fullName>
    </recommendedName>
</protein>
<sequence>MDELQLLWDFAGPATLPAHDDLARQRAELLAATTARRPARRWVWGSVTAAGLAAAATAVIALTPTAPTAPPPVAGPQEILYRAAAAARALPDVEPRPDQFLYTRTRLADGRENEFWVSADGTHDGLEVLFGHETEIAGCRAGKRVQKEGRGRTVTSRCEPRPAVHPDLPTDADAMLAHLHRSTHGEGDTLHDLGNEAVDLAGDYLRPAARAALYEALAKVPGLVARTDAKDATGRAVLGITWNSTTEHGIGNQDEFLFDPVTFAYLGNGTTGAVVSQGIVDAVRQRP</sequence>
<evidence type="ECO:0008006" key="4">
    <source>
        <dbReference type="Google" id="ProtNLM"/>
    </source>
</evidence>
<dbReference type="AlphaFoldDB" id="A0A3R9DWR5"/>
<keyword evidence="1" id="KW-0812">Transmembrane</keyword>
<keyword evidence="1" id="KW-0472">Membrane</keyword>
<feature type="transmembrane region" description="Helical" evidence="1">
    <location>
        <begin position="42"/>
        <end position="62"/>
    </location>
</feature>
<evidence type="ECO:0000313" key="2">
    <source>
        <dbReference type="EMBL" id="RSD08402.1"/>
    </source>
</evidence>
<evidence type="ECO:0000313" key="3">
    <source>
        <dbReference type="Proteomes" id="UP000267081"/>
    </source>
</evidence>
<dbReference type="NCBIfam" id="NF038083">
    <property type="entry name" value="CU044_5270_fam"/>
    <property type="match status" value="1"/>
</dbReference>
<accession>A0A3R9DWR5</accession>
<dbReference type="EMBL" id="RSEC01000062">
    <property type="protein sequence ID" value="RSD08402.1"/>
    <property type="molecule type" value="Genomic_DNA"/>
</dbReference>
<dbReference type="InterPro" id="IPR047789">
    <property type="entry name" value="CU044_5270-like"/>
</dbReference>
<keyword evidence="3" id="KW-1185">Reference proteome</keyword>
<keyword evidence="1" id="KW-1133">Transmembrane helix</keyword>
<dbReference type="Proteomes" id="UP000267081">
    <property type="component" value="Unassembled WGS sequence"/>
</dbReference>
<dbReference type="OrthoDB" id="3612087at2"/>